<keyword evidence="1" id="KW-0472">Membrane</keyword>
<evidence type="ECO:0000256" key="2">
    <source>
        <dbReference type="SAM" id="SignalP"/>
    </source>
</evidence>
<dbReference type="Proteomes" id="UP000800036">
    <property type="component" value="Unassembled WGS sequence"/>
</dbReference>
<evidence type="ECO:0000313" key="4">
    <source>
        <dbReference type="Proteomes" id="UP000800036"/>
    </source>
</evidence>
<dbReference type="EMBL" id="ML976675">
    <property type="protein sequence ID" value="KAF1974267.1"/>
    <property type="molecule type" value="Genomic_DNA"/>
</dbReference>
<keyword evidence="1" id="KW-1133">Transmembrane helix</keyword>
<proteinExistence type="predicted"/>
<keyword evidence="1" id="KW-0812">Transmembrane</keyword>
<evidence type="ECO:0000313" key="3">
    <source>
        <dbReference type="EMBL" id="KAF1974267.1"/>
    </source>
</evidence>
<name>A0A6A5VLG9_9PLEO</name>
<organism evidence="3 4">
    <name type="scientific">Bimuria novae-zelandiae CBS 107.79</name>
    <dbReference type="NCBI Taxonomy" id="1447943"/>
    <lineage>
        <taxon>Eukaryota</taxon>
        <taxon>Fungi</taxon>
        <taxon>Dikarya</taxon>
        <taxon>Ascomycota</taxon>
        <taxon>Pezizomycotina</taxon>
        <taxon>Dothideomycetes</taxon>
        <taxon>Pleosporomycetidae</taxon>
        <taxon>Pleosporales</taxon>
        <taxon>Massarineae</taxon>
        <taxon>Didymosphaeriaceae</taxon>
        <taxon>Bimuria</taxon>
    </lineage>
</organism>
<evidence type="ECO:0000256" key="1">
    <source>
        <dbReference type="SAM" id="Phobius"/>
    </source>
</evidence>
<dbReference type="OrthoDB" id="3936754at2759"/>
<keyword evidence="4" id="KW-1185">Reference proteome</keyword>
<feature type="chain" id="PRO_5025371058" evidence="2">
    <location>
        <begin position="22"/>
        <end position="267"/>
    </location>
</feature>
<sequence>MFSHTLLSALATALLLTTTSALPSRTHCRCTITSTEPSRPSTYHDSLANPDTLIPFTTPSSPPDLCAALGTSLENLRHTNPALYESYVTKSDERAVADATAAQKPLSTTILLRMAAAQGFQNLGFVLPSVDARKEEEERPRERIECRSEEADAEAWAAYQFSWVTLVVLRMAVALVVVACMAEGAVLGWRWLSSRARNSVDVLPAHPSSLRLSGEEKRLFAAPLVDWTEMRSPGVEKKMHVYASPLWKSQRFSYVEDEDDEFNRPVM</sequence>
<dbReference type="AlphaFoldDB" id="A0A6A5VLG9"/>
<keyword evidence="2" id="KW-0732">Signal</keyword>
<feature type="signal peptide" evidence="2">
    <location>
        <begin position="1"/>
        <end position="21"/>
    </location>
</feature>
<feature type="transmembrane region" description="Helical" evidence="1">
    <location>
        <begin position="163"/>
        <end position="189"/>
    </location>
</feature>
<reference evidence="3" key="1">
    <citation type="journal article" date="2020" name="Stud. Mycol.">
        <title>101 Dothideomycetes genomes: a test case for predicting lifestyles and emergence of pathogens.</title>
        <authorList>
            <person name="Haridas S."/>
            <person name="Albert R."/>
            <person name="Binder M."/>
            <person name="Bloem J."/>
            <person name="Labutti K."/>
            <person name="Salamov A."/>
            <person name="Andreopoulos B."/>
            <person name="Baker S."/>
            <person name="Barry K."/>
            <person name="Bills G."/>
            <person name="Bluhm B."/>
            <person name="Cannon C."/>
            <person name="Castanera R."/>
            <person name="Culley D."/>
            <person name="Daum C."/>
            <person name="Ezra D."/>
            <person name="Gonzalez J."/>
            <person name="Henrissat B."/>
            <person name="Kuo A."/>
            <person name="Liang C."/>
            <person name="Lipzen A."/>
            <person name="Lutzoni F."/>
            <person name="Magnuson J."/>
            <person name="Mondo S."/>
            <person name="Nolan M."/>
            <person name="Ohm R."/>
            <person name="Pangilinan J."/>
            <person name="Park H.-J."/>
            <person name="Ramirez L."/>
            <person name="Alfaro M."/>
            <person name="Sun H."/>
            <person name="Tritt A."/>
            <person name="Yoshinaga Y."/>
            <person name="Zwiers L.-H."/>
            <person name="Turgeon B."/>
            <person name="Goodwin S."/>
            <person name="Spatafora J."/>
            <person name="Crous P."/>
            <person name="Grigoriev I."/>
        </authorList>
    </citation>
    <scope>NUCLEOTIDE SEQUENCE</scope>
    <source>
        <strain evidence="3">CBS 107.79</strain>
    </source>
</reference>
<protein>
    <submittedName>
        <fullName evidence="3">Uncharacterized protein</fullName>
    </submittedName>
</protein>
<gene>
    <name evidence="3" type="ORF">BU23DRAFT_113129</name>
</gene>
<accession>A0A6A5VLG9</accession>